<evidence type="ECO:0000313" key="3">
    <source>
        <dbReference type="EMBL" id="EXG80467.1"/>
    </source>
</evidence>
<evidence type="ECO:0000259" key="2">
    <source>
        <dbReference type="Pfam" id="PF23771"/>
    </source>
</evidence>
<organism evidence="3 4">
    <name type="scientific">Cryptosporangium arvum DSM 44712</name>
    <dbReference type="NCBI Taxonomy" id="927661"/>
    <lineage>
        <taxon>Bacteria</taxon>
        <taxon>Bacillati</taxon>
        <taxon>Actinomycetota</taxon>
        <taxon>Actinomycetes</taxon>
        <taxon>Cryptosporangiales</taxon>
        <taxon>Cryptosporangiaceae</taxon>
        <taxon>Cryptosporangium</taxon>
    </lineage>
</organism>
<keyword evidence="4" id="KW-1185">Reference proteome</keyword>
<feature type="domain" description="DUF7168" evidence="2">
    <location>
        <begin position="77"/>
        <end position="173"/>
    </location>
</feature>
<accession>A0A010ZTB8</accession>
<dbReference type="InterPro" id="IPR055592">
    <property type="entry name" value="DUF7168"/>
</dbReference>
<dbReference type="Proteomes" id="UP000021053">
    <property type="component" value="Unassembled WGS sequence"/>
</dbReference>
<sequence length="241" mass="25827">MSSTDAKLAVIRKLLAQAEDAAASPAEAETFTAKAAELMARYGVDRAMLADGDETADGIADREIPVDPPYARDKFGLLAGIARAMGLRVVHKSGYRGRDTTALLFGFASDIERAEILFTSLLLQAVRGVLAARVPPGEHVAAYRRSWIVGFSATIHHRLAEAEERARAQTTSTSAAGRSAEVVLADRRRVVDTRFAEAFPRLGTMGPRYLSGSGHREGAAAGHRADLGVTSLRSRQGVIDR</sequence>
<protein>
    <submittedName>
        <fullName evidence="3">Uncharacterized protein</fullName>
    </submittedName>
</protein>
<dbReference type="EMBL" id="JFBT01000001">
    <property type="protein sequence ID" value="EXG80467.1"/>
    <property type="molecule type" value="Genomic_DNA"/>
</dbReference>
<comment type="caution">
    <text evidence="3">The sequence shown here is derived from an EMBL/GenBank/DDBJ whole genome shotgun (WGS) entry which is preliminary data.</text>
</comment>
<evidence type="ECO:0000259" key="1">
    <source>
        <dbReference type="Pfam" id="PF10979"/>
    </source>
</evidence>
<reference evidence="3 4" key="1">
    <citation type="submission" date="2013-07" db="EMBL/GenBank/DDBJ databases">
        <authorList>
            <consortium name="DOE Joint Genome Institute"/>
            <person name="Eisen J."/>
            <person name="Huntemann M."/>
            <person name="Han J."/>
            <person name="Chen A."/>
            <person name="Kyrpides N."/>
            <person name="Mavromatis K."/>
            <person name="Markowitz V."/>
            <person name="Palaniappan K."/>
            <person name="Ivanova N."/>
            <person name="Schaumberg A."/>
            <person name="Pati A."/>
            <person name="Liolios K."/>
            <person name="Nordberg H.P."/>
            <person name="Cantor M.N."/>
            <person name="Hua S.X."/>
            <person name="Woyke T."/>
        </authorList>
    </citation>
    <scope>NUCLEOTIDE SEQUENCE [LARGE SCALE GENOMIC DNA]</scope>
    <source>
        <strain evidence="3 4">DSM 44712</strain>
    </source>
</reference>
<dbReference type="AlphaFoldDB" id="A0A010ZTB8"/>
<dbReference type="RefSeq" id="WP_035849366.1">
    <property type="nucleotide sequence ID" value="NZ_KK073874.1"/>
</dbReference>
<gene>
    <name evidence="3" type="ORF">CryarDRAFT_1541</name>
</gene>
<feature type="domain" description="DUF2786" evidence="1">
    <location>
        <begin position="11"/>
        <end position="46"/>
    </location>
</feature>
<evidence type="ECO:0000313" key="4">
    <source>
        <dbReference type="Proteomes" id="UP000021053"/>
    </source>
</evidence>
<dbReference type="HOGENOM" id="CLU_098224_0_0_11"/>
<dbReference type="OrthoDB" id="5145833at2"/>
<dbReference type="InterPro" id="IPR024498">
    <property type="entry name" value="DUF2786"/>
</dbReference>
<dbReference type="Pfam" id="PF23771">
    <property type="entry name" value="DUF7168"/>
    <property type="match status" value="1"/>
</dbReference>
<proteinExistence type="predicted"/>
<dbReference type="Pfam" id="PF10979">
    <property type="entry name" value="DUF2786"/>
    <property type="match status" value="1"/>
</dbReference>
<name>A0A010ZTB8_9ACTN</name>